<dbReference type="PROSITE" id="PS00101">
    <property type="entry name" value="HEXAPEP_TRANSFERASES"/>
    <property type="match status" value="1"/>
</dbReference>
<comment type="similarity">
    <text evidence="1 5">Belongs to the transferase hexapeptide repeat family.</text>
</comment>
<organism evidence="7 9">
    <name type="scientific">Clostridium botulinum</name>
    <dbReference type="NCBI Taxonomy" id="1491"/>
    <lineage>
        <taxon>Bacteria</taxon>
        <taxon>Bacillati</taxon>
        <taxon>Bacillota</taxon>
        <taxon>Clostridia</taxon>
        <taxon>Eubacteriales</taxon>
        <taxon>Clostridiaceae</taxon>
        <taxon>Clostridium</taxon>
    </lineage>
</organism>
<evidence type="ECO:0000313" key="9">
    <source>
        <dbReference type="Proteomes" id="UP000472355"/>
    </source>
</evidence>
<dbReference type="Proteomes" id="UP000473681">
    <property type="component" value="Unassembled WGS sequence"/>
</dbReference>
<keyword evidence="3" id="KW-0677">Repeat</keyword>
<evidence type="ECO:0000256" key="3">
    <source>
        <dbReference type="ARBA" id="ARBA00022737"/>
    </source>
</evidence>
<dbReference type="RefSeq" id="WP_041081619.1">
    <property type="nucleotide sequence ID" value="NZ_JACBBZ010000002.1"/>
</dbReference>
<reference evidence="7 9" key="1">
    <citation type="submission" date="2019-02" db="EMBL/GenBank/DDBJ databases">
        <title>Genome sequencing of Clostridium botulinum clinical isolates.</title>
        <authorList>
            <person name="Brunt J."/>
            <person name="Van Vliet A.H.M."/>
            <person name="Stringer S.C."/>
            <person name="Grant K.A."/>
            <person name="Carter A.C."/>
            <person name="Peck M.W."/>
        </authorList>
    </citation>
    <scope>NUCLEOTIDE SEQUENCE [LARGE SCALE GENOMIC DNA]</scope>
    <source>
        <strain evidence="7 9">H113700579</strain>
    </source>
</reference>
<dbReference type="SMART" id="SM01266">
    <property type="entry name" value="Mac"/>
    <property type="match status" value="1"/>
</dbReference>
<feature type="domain" description="Maltose/galactoside acetyltransferase" evidence="6">
    <location>
        <begin position="4"/>
        <end position="58"/>
    </location>
</feature>
<evidence type="ECO:0000259" key="6">
    <source>
        <dbReference type="SMART" id="SM01266"/>
    </source>
</evidence>
<dbReference type="Gene3D" id="2.160.10.10">
    <property type="entry name" value="Hexapeptide repeat proteins"/>
    <property type="match status" value="1"/>
</dbReference>
<dbReference type="SUPFAM" id="SSF51161">
    <property type="entry name" value="Trimeric LpxA-like enzymes"/>
    <property type="match status" value="1"/>
</dbReference>
<dbReference type="EC" id="2.3.1.-" evidence="5"/>
<keyword evidence="2 5" id="KW-0808">Transferase</keyword>
<dbReference type="Proteomes" id="UP000472355">
    <property type="component" value="Unassembled WGS sequence"/>
</dbReference>
<evidence type="ECO:0000313" key="10">
    <source>
        <dbReference type="Proteomes" id="UP000473681"/>
    </source>
</evidence>
<gene>
    <name evidence="7" type="ORF">EXM65_01935</name>
    <name evidence="8" type="ORF">FDB51_04070</name>
</gene>
<keyword evidence="4 5" id="KW-0012">Acyltransferase</keyword>
<reference evidence="8 10" key="2">
    <citation type="submission" date="2019-04" db="EMBL/GenBank/DDBJ databases">
        <title>Genome sequencing of Clostridium botulinum Groups I-IV and Clostridium butyricum.</title>
        <authorList>
            <person name="Brunt J."/>
            <person name="Van Vliet A.H.M."/>
            <person name="Stringer S.C."/>
            <person name="Carter A.T."/>
            <person name="Peck M.W."/>
        </authorList>
    </citation>
    <scope>NUCLEOTIDE SEQUENCE [LARGE SCALE GENOMIC DNA]</scope>
    <source>
        <strain evidence="8 10">CB-K-33E</strain>
    </source>
</reference>
<dbReference type="EMBL" id="SWVK01000004">
    <property type="protein sequence ID" value="NFN34319.1"/>
    <property type="molecule type" value="Genomic_DNA"/>
</dbReference>
<dbReference type="GO" id="GO:0008870">
    <property type="term" value="F:galactoside O-acetyltransferase activity"/>
    <property type="evidence" value="ECO:0007669"/>
    <property type="project" value="TreeGrafter"/>
</dbReference>
<dbReference type="Pfam" id="PF12464">
    <property type="entry name" value="Mac"/>
    <property type="match status" value="1"/>
</dbReference>
<dbReference type="AlphaFoldDB" id="A0A0C2N3Z9"/>
<dbReference type="FunFam" id="2.160.10.10:FF:000008">
    <property type="entry name" value="Maltose O-acetyltransferase"/>
    <property type="match status" value="1"/>
</dbReference>
<dbReference type="InterPro" id="IPR024688">
    <property type="entry name" value="Mac_dom"/>
</dbReference>
<dbReference type="Pfam" id="PF00132">
    <property type="entry name" value="Hexapep"/>
    <property type="match status" value="1"/>
</dbReference>
<dbReference type="InterPro" id="IPR011004">
    <property type="entry name" value="Trimer_LpxA-like_sf"/>
</dbReference>
<proteinExistence type="inferred from homology"/>
<evidence type="ECO:0000313" key="8">
    <source>
        <dbReference type="EMBL" id="NFN34319.1"/>
    </source>
</evidence>
<evidence type="ECO:0000256" key="4">
    <source>
        <dbReference type="ARBA" id="ARBA00023315"/>
    </source>
</evidence>
<name>A0A0C2N3Z9_CLOBO</name>
<evidence type="ECO:0000313" key="7">
    <source>
        <dbReference type="EMBL" id="NFA41367.1"/>
    </source>
</evidence>
<evidence type="ECO:0000256" key="5">
    <source>
        <dbReference type="RuleBase" id="RU367021"/>
    </source>
</evidence>
<evidence type="ECO:0000256" key="2">
    <source>
        <dbReference type="ARBA" id="ARBA00022679"/>
    </source>
</evidence>
<protein>
    <recommendedName>
        <fullName evidence="5">Acetyltransferase</fullName>
        <ecNumber evidence="5">2.3.1.-</ecNumber>
    </recommendedName>
</protein>
<dbReference type="PANTHER" id="PTHR43017:SF1">
    <property type="entry name" value="ACETYLTRANSFERASE YJL218W-RELATED"/>
    <property type="match status" value="1"/>
</dbReference>
<dbReference type="CDD" id="cd03357">
    <property type="entry name" value="LbH_MAT_GAT"/>
    <property type="match status" value="1"/>
</dbReference>
<dbReference type="OrthoDB" id="9801697at2"/>
<dbReference type="InterPro" id="IPR039369">
    <property type="entry name" value="LacA-like"/>
</dbReference>
<dbReference type="InterPro" id="IPR018357">
    <property type="entry name" value="Hexapep_transf_CS"/>
</dbReference>
<accession>A0A0C2N3Z9</accession>
<evidence type="ECO:0000256" key="1">
    <source>
        <dbReference type="ARBA" id="ARBA00007274"/>
    </source>
</evidence>
<dbReference type="EMBL" id="SGKU01000003">
    <property type="protein sequence ID" value="NFA41367.1"/>
    <property type="molecule type" value="Genomic_DNA"/>
</dbReference>
<dbReference type="PANTHER" id="PTHR43017">
    <property type="entry name" value="GALACTOSIDE O-ACETYLTRANSFERASE"/>
    <property type="match status" value="1"/>
</dbReference>
<dbReference type="InterPro" id="IPR001451">
    <property type="entry name" value="Hexapep"/>
</dbReference>
<comment type="caution">
    <text evidence="7">The sequence shown here is derived from an EMBL/GenBank/DDBJ whole genome shotgun (WGS) entry which is preliminary data.</text>
</comment>
<sequence>MGEKEKMIKGELYLTNSKELVGERQYAKEVIFEYNAFSPKEVSEKNNLLKQLLGKVGDKSCIESPFRCAYGYNISLDENVYINYNCTILDCAKVKIGKNVMIGPSVNIFTACHPIEIELRLKELEYASSVEIGDNVWIGGGVTITPGVKIGNNSVIGAGSVVTKDIPKNVVAVGNPCRVIKDINNK</sequence>